<protein>
    <submittedName>
        <fullName evidence="1">Entericidin</fullName>
    </submittedName>
</protein>
<dbReference type="Proteomes" id="UP000233491">
    <property type="component" value="Unassembled WGS sequence"/>
</dbReference>
<dbReference type="PROSITE" id="PS51257">
    <property type="entry name" value="PROKAR_LIPOPROTEIN"/>
    <property type="match status" value="1"/>
</dbReference>
<gene>
    <name evidence="1" type="ORF">CXZ10_01125</name>
</gene>
<dbReference type="EMBL" id="PJNW01000002">
    <property type="protein sequence ID" value="PKR90024.1"/>
    <property type="molecule type" value="Genomic_DNA"/>
</dbReference>
<dbReference type="RefSeq" id="WP_101287121.1">
    <property type="nucleotide sequence ID" value="NZ_FOUQ01000011.1"/>
</dbReference>
<name>A0A1I4VDW7_9HYPH</name>
<evidence type="ECO:0000313" key="2">
    <source>
        <dbReference type="Proteomes" id="UP000233491"/>
    </source>
</evidence>
<proteinExistence type="predicted"/>
<reference evidence="1 2" key="1">
    <citation type="submission" date="2017-12" db="EMBL/GenBank/DDBJ databases">
        <title>Anaerobic carbon monoxide metabolism by Pleomorphomonas carboxyditropha sp. nov., a new mesophilic hydrogenogenic carboxidotroph.</title>
        <authorList>
            <person name="Esquivel-Elizondo S."/>
            <person name="Krajmalnik-Brown R."/>
        </authorList>
    </citation>
    <scope>NUCLEOTIDE SEQUENCE [LARGE SCALE GENOMIC DNA]</scope>
    <source>
        <strain evidence="1 2">R5-392</strain>
    </source>
</reference>
<accession>A0A1I4VDW7</accession>
<dbReference type="AlphaFoldDB" id="A0A1I4VDW7"/>
<sequence length="53" mass="5054">MSAKSILSVGVIVLSVVALGGCANTIRGVGKDTANAVNATQAAGNNVGNAAAR</sequence>
<evidence type="ECO:0000313" key="1">
    <source>
        <dbReference type="EMBL" id="PKR90024.1"/>
    </source>
</evidence>
<comment type="caution">
    <text evidence="1">The sequence shown here is derived from an EMBL/GenBank/DDBJ whole genome shotgun (WGS) entry which is preliminary data.</text>
</comment>
<keyword evidence="2" id="KW-1185">Reference proteome</keyword>
<organism evidence="1 2">
    <name type="scientific">Pleomorphomonas diazotrophica</name>
    <dbReference type="NCBI Taxonomy" id="1166257"/>
    <lineage>
        <taxon>Bacteria</taxon>
        <taxon>Pseudomonadati</taxon>
        <taxon>Pseudomonadota</taxon>
        <taxon>Alphaproteobacteria</taxon>
        <taxon>Hyphomicrobiales</taxon>
        <taxon>Pleomorphomonadaceae</taxon>
        <taxon>Pleomorphomonas</taxon>
    </lineage>
</organism>